<organism evidence="1 2">
    <name type="scientific">Nitrosomonas eutropha</name>
    <dbReference type="NCBI Taxonomy" id="916"/>
    <lineage>
        <taxon>Bacteria</taxon>
        <taxon>Pseudomonadati</taxon>
        <taxon>Pseudomonadota</taxon>
        <taxon>Betaproteobacteria</taxon>
        <taxon>Nitrosomonadales</taxon>
        <taxon>Nitrosomonadaceae</taxon>
        <taxon>Nitrosomonas</taxon>
    </lineage>
</organism>
<reference evidence="1 2" key="1">
    <citation type="submission" date="2018-04" db="EMBL/GenBank/DDBJ databases">
        <title>Active sludge and wastewater microbial communities from Klosterneuburg, Austria.</title>
        <authorList>
            <person name="Wagner M."/>
        </authorList>
    </citation>
    <scope>NUCLEOTIDE SEQUENCE [LARGE SCALE GENOMIC DNA]</scope>
    <source>
        <strain evidence="1 2">Nm 57</strain>
    </source>
</reference>
<sequence length="61" mass="7049">MGNLVSDNMCFPVFKLSNWRLVTQLPDLPLLRRRQYAVNEDVDLVHAEIRVAAGIKNIWIV</sequence>
<evidence type="ECO:0000313" key="2">
    <source>
        <dbReference type="Proteomes" id="UP000247780"/>
    </source>
</evidence>
<evidence type="ECO:0008006" key="3">
    <source>
        <dbReference type="Google" id="ProtNLM"/>
    </source>
</evidence>
<protein>
    <recommendedName>
        <fullName evidence="3">Transposase</fullName>
    </recommendedName>
</protein>
<name>A0ABX5M7D8_9PROT</name>
<accession>A0ABX5M7D8</accession>
<dbReference type="EMBL" id="QICQ01000035">
    <property type="protein sequence ID" value="PXV76078.1"/>
    <property type="molecule type" value="Genomic_DNA"/>
</dbReference>
<gene>
    <name evidence="1" type="ORF">C8R14_13511</name>
</gene>
<comment type="caution">
    <text evidence="1">The sequence shown here is derived from an EMBL/GenBank/DDBJ whole genome shotgun (WGS) entry which is preliminary data.</text>
</comment>
<evidence type="ECO:0000313" key="1">
    <source>
        <dbReference type="EMBL" id="PXV76078.1"/>
    </source>
</evidence>
<keyword evidence="2" id="KW-1185">Reference proteome</keyword>
<dbReference type="Proteomes" id="UP000247780">
    <property type="component" value="Unassembled WGS sequence"/>
</dbReference>
<proteinExistence type="predicted"/>